<dbReference type="InterPro" id="IPR006527">
    <property type="entry name" value="F-box-assoc_dom_typ1"/>
</dbReference>
<comment type="caution">
    <text evidence="3">The sequence shown here is derived from an EMBL/GenBank/DDBJ whole genome shotgun (WGS) entry which is preliminary data.</text>
</comment>
<evidence type="ECO:0000313" key="4">
    <source>
        <dbReference type="Proteomes" id="UP000823749"/>
    </source>
</evidence>
<feature type="region of interest" description="Disordered" evidence="1">
    <location>
        <begin position="280"/>
        <end position="323"/>
    </location>
</feature>
<dbReference type="PANTHER" id="PTHR31672">
    <property type="entry name" value="BNACNNG10540D PROTEIN"/>
    <property type="match status" value="1"/>
</dbReference>
<dbReference type="AlphaFoldDB" id="A0AAV6L5M9"/>
<dbReference type="NCBIfam" id="TIGR01640">
    <property type="entry name" value="F_box_assoc_1"/>
    <property type="match status" value="1"/>
</dbReference>
<dbReference type="PANTHER" id="PTHR31672:SF13">
    <property type="entry name" value="F-BOX PROTEIN CPR30-LIKE"/>
    <property type="match status" value="1"/>
</dbReference>
<sequence>MHIDADLFLWNPLTRFFKKMLAYEELRDEGYGVCSGLCYDSTSNEYKAVLALAHNSPDYGGEFVVVGSFRNKSWTMIDFPYMVPSWNMGPIVNENLHWFASKKDSHSRFLLPHQIIFFNAQMDKFEEVPMPEPRGEDGDILCGLGVLDGYLCMSRSDYPGDSESNVEVLLMKEYGVKSSWTILLVVSDDRFAFKLYDPLVPLGYTKNGSVLIKVNYRPDLHIRAFDVTDNSHRRISIPKHHYLHVFVHEESLITPTDYNWEEEERKGQATYVEYSRKMMKKGKGGYWWPSEYKSDSEYESDSEERRNNMDGEPNLKECESDLE</sequence>
<name>A0AAV6L5M9_9ERIC</name>
<protein>
    <recommendedName>
        <fullName evidence="2">F-box associated beta-propeller type 1 domain-containing protein</fullName>
    </recommendedName>
</protein>
<evidence type="ECO:0000259" key="2">
    <source>
        <dbReference type="Pfam" id="PF07734"/>
    </source>
</evidence>
<feature type="domain" description="F-box associated beta-propeller type 1" evidence="2">
    <location>
        <begin position="4"/>
        <end position="193"/>
    </location>
</feature>
<accession>A0AAV6L5M9</accession>
<keyword evidence="4" id="KW-1185">Reference proteome</keyword>
<gene>
    <name evidence="3" type="ORF">RHGRI_003354</name>
</gene>
<feature type="compositionally biased region" description="Basic and acidic residues" evidence="1">
    <location>
        <begin position="303"/>
        <end position="323"/>
    </location>
</feature>
<dbReference type="Proteomes" id="UP000823749">
    <property type="component" value="Chromosome 2"/>
</dbReference>
<evidence type="ECO:0000313" key="3">
    <source>
        <dbReference type="EMBL" id="KAG5560040.1"/>
    </source>
</evidence>
<evidence type="ECO:0000256" key="1">
    <source>
        <dbReference type="SAM" id="MobiDB-lite"/>
    </source>
</evidence>
<organism evidence="3 4">
    <name type="scientific">Rhododendron griersonianum</name>
    <dbReference type="NCBI Taxonomy" id="479676"/>
    <lineage>
        <taxon>Eukaryota</taxon>
        <taxon>Viridiplantae</taxon>
        <taxon>Streptophyta</taxon>
        <taxon>Embryophyta</taxon>
        <taxon>Tracheophyta</taxon>
        <taxon>Spermatophyta</taxon>
        <taxon>Magnoliopsida</taxon>
        <taxon>eudicotyledons</taxon>
        <taxon>Gunneridae</taxon>
        <taxon>Pentapetalae</taxon>
        <taxon>asterids</taxon>
        <taxon>Ericales</taxon>
        <taxon>Ericaceae</taxon>
        <taxon>Ericoideae</taxon>
        <taxon>Rhodoreae</taxon>
        <taxon>Rhododendron</taxon>
    </lineage>
</organism>
<dbReference type="EMBL" id="JACTNZ010000002">
    <property type="protein sequence ID" value="KAG5560040.1"/>
    <property type="molecule type" value="Genomic_DNA"/>
</dbReference>
<dbReference type="Pfam" id="PF07734">
    <property type="entry name" value="FBA_1"/>
    <property type="match status" value="1"/>
</dbReference>
<dbReference type="InterPro" id="IPR017451">
    <property type="entry name" value="F-box-assoc_interact_dom"/>
</dbReference>
<proteinExistence type="predicted"/>
<dbReference type="InterPro" id="IPR050796">
    <property type="entry name" value="SCF_F-box_component"/>
</dbReference>
<reference evidence="3" key="1">
    <citation type="submission" date="2020-08" db="EMBL/GenBank/DDBJ databases">
        <title>Plant Genome Project.</title>
        <authorList>
            <person name="Zhang R.-G."/>
        </authorList>
    </citation>
    <scope>NUCLEOTIDE SEQUENCE</scope>
    <source>
        <strain evidence="3">WSP0</strain>
        <tissue evidence="3">Leaf</tissue>
    </source>
</reference>